<name>A0A2K9DWU8_9FIRM</name>
<keyword evidence="1" id="KW-0812">Transmembrane</keyword>
<organism evidence="2 3">
    <name type="scientific">Acetivibrio saccincola</name>
    <dbReference type="NCBI Taxonomy" id="1677857"/>
    <lineage>
        <taxon>Bacteria</taxon>
        <taxon>Bacillati</taxon>
        <taxon>Bacillota</taxon>
        <taxon>Clostridia</taxon>
        <taxon>Eubacteriales</taxon>
        <taxon>Oscillospiraceae</taxon>
        <taxon>Acetivibrio</taxon>
    </lineage>
</organism>
<dbReference type="EMBL" id="CP025197">
    <property type="protein sequence ID" value="AUG56017.1"/>
    <property type="molecule type" value="Genomic_DNA"/>
</dbReference>
<dbReference type="RefSeq" id="WP_101298463.1">
    <property type="nucleotide sequence ID" value="NZ_CP025197.1"/>
</dbReference>
<keyword evidence="1" id="KW-1133">Transmembrane helix</keyword>
<evidence type="ECO:0000313" key="2">
    <source>
        <dbReference type="EMBL" id="AUG56017.1"/>
    </source>
</evidence>
<dbReference type="Proteomes" id="UP000233534">
    <property type="component" value="Chromosome"/>
</dbReference>
<reference evidence="2 3" key="1">
    <citation type="submission" date="2017-12" db="EMBL/GenBank/DDBJ databases">
        <title>Complete genome sequence of Herbivorax saccincola GGR1, a novel Cellulosome-producing hydrolytic bacterium in a thermophilic biogas plant, established by Illumina and Nanopore MinION sequencing.</title>
        <authorList>
            <person name="Pechtl A."/>
            <person name="Ruckert C."/>
            <person name="Koeck D.E."/>
            <person name="Maus I."/>
            <person name="Winkler A."/>
            <person name="Kalinowski J."/>
            <person name="Puhler A."/>
            <person name="Schwarz W.W."/>
            <person name="Zverlov V.V."/>
            <person name="Schluter A."/>
            <person name="Liebl W."/>
        </authorList>
    </citation>
    <scope>NUCLEOTIDE SEQUENCE [LARGE SCALE GENOMIC DNA]</scope>
    <source>
        <strain evidence="3">SR1</strain>
    </source>
</reference>
<feature type="transmembrane region" description="Helical" evidence="1">
    <location>
        <begin position="131"/>
        <end position="152"/>
    </location>
</feature>
<gene>
    <name evidence="2" type="ORF">HVS_00135</name>
</gene>
<dbReference type="AlphaFoldDB" id="A0A2K9DWU8"/>
<feature type="transmembrane region" description="Helical" evidence="1">
    <location>
        <begin position="6"/>
        <end position="28"/>
    </location>
</feature>
<feature type="transmembrane region" description="Helical" evidence="1">
    <location>
        <begin position="90"/>
        <end position="111"/>
    </location>
</feature>
<keyword evidence="3" id="KW-1185">Reference proteome</keyword>
<proteinExistence type="predicted"/>
<dbReference type="KEGG" id="hsc:HVS_00135"/>
<feature type="transmembrane region" description="Helical" evidence="1">
    <location>
        <begin position="40"/>
        <end position="57"/>
    </location>
</feature>
<feature type="transmembrane region" description="Helical" evidence="1">
    <location>
        <begin position="173"/>
        <end position="195"/>
    </location>
</feature>
<evidence type="ECO:0000313" key="3">
    <source>
        <dbReference type="Proteomes" id="UP000233534"/>
    </source>
</evidence>
<accession>A0A2K9DWU8</accession>
<sequence length="277" mass="32329">MDKLSFISFMSISFPEQIIVFILGTLFIGKKSILKSPVNIVKVVFISLLMSALNYIIRKYLNYELEITIFSMLLFTLLLIFVLKYRFYEAISLSVFGFLLILIIEIPMSLLLKNLLEITSPADLYNNYSKLVPWVFSVRFMQIITIILLYKFDIKVFDMENSNIKKKEFYIQIAVYLISILSLAFLTIIMAKVLIFNDNISESSNNLLRMNICITLFITATLTVAVRDTYSYYKNKNVLNNNELIQNIDLIYDMITQKKYREAKEALQNLKSHINKN</sequence>
<protein>
    <submittedName>
        <fullName evidence="2">Uncharacterized protein</fullName>
    </submittedName>
</protein>
<keyword evidence="1" id="KW-0472">Membrane</keyword>
<feature type="transmembrane region" description="Helical" evidence="1">
    <location>
        <begin position="63"/>
        <end position="83"/>
    </location>
</feature>
<evidence type="ECO:0000256" key="1">
    <source>
        <dbReference type="SAM" id="Phobius"/>
    </source>
</evidence>
<feature type="transmembrane region" description="Helical" evidence="1">
    <location>
        <begin position="207"/>
        <end position="226"/>
    </location>
</feature>